<feature type="region of interest" description="Disordered" evidence="1">
    <location>
        <begin position="1"/>
        <end position="34"/>
    </location>
</feature>
<proteinExistence type="predicted"/>
<keyword evidence="4" id="KW-1185">Reference proteome</keyword>
<evidence type="ECO:0000256" key="1">
    <source>
        <dbReference type="SAM" id="MobiDB-lite"/>
    </source>
</evidence>
<evidence type="ECO:0000313" key="2">
    <source>
        <dbReference type="EMBL" id="OUZ35160.1"/>
    </source>
</evidence>
<organism evidence="2">
    <name type="scientific">Candidatus Enterococcus dunnyi</name>
    <dbReference type="NCBI Taxonomy" id="1834192"/>
    <lineage>
        <taxon>Bacteria</taxon>
        <taxon>Bacillati</taxon>
        <taxon>Bacillota</taxon>
        <taxon>Bacilli</taxon>
        <taxon>Lactobacillales</taxon>
        <taxon>Enterococcaceae</taxon>
        <taxon>Enterococcus</taxon>
    </lineage>
</organism>
<accession>A0A200JEI3</accession>
<dbReference type="Proteomes" id="UP000196151">
    <property type="component" value="Chromosome"/>
</dbReference>
<dbReference type="AlphaFoldDB" id="A0A200JEI3"/>
<reference evidence="3" key="3">
    <citation type="submission" date="2024-03" db="EMBL/GenBank/DDBJ databases">
        <title>The Genome Sequence of Enterococcus sp. DIV0238c.</title>
        <authorList>
            <consortium name="The Broad Institute Genomics Platform"/>
            <consortium name="The Broad Institute Microbial Omics Core"/>
            <consortium name="The Broad Institute Genomic Center for Infectious Diseases"/>
            <person name="Earl A."/>
            <person name="Manson A."/>
            <person name="Gilmore M."/>
            <person name="Schwartman J."/>
            <person name="Shea T."/>
            <person name="Abouelleil A."/>
            <person name="Cao P."/>
            <person name="Chapman S."/>
            <person name="Cusick C."/>
            <person name="Young S."/>
            <person name="Neafsey D."/>
            <person name="Nusbaum C."/>
            <person name="Birren B."/>
        </authorList>
    </citation>
    <scope>NUCLEOTIDE SEQUENCE</scope>
    <source>
        <strain evidence="3">9D6_DIV0238</strain>
    </source>
</reference>
<evidence type="ECO:0000313" key="3">
    <source>
        <dbReference type="EMBL" id="WYJ95677.1"/>
    </source>
</evidence>
<name>A0A200JEI3_9ENTE</name>
<sequence>MNASETKFQKEEGISESNDKFFDETLKGGKGTNN</sequence>
<reference evidence="3" key="2">
    <citation type="submission" date="2017-05" db="EMBL/GenBank/DDBJ databases">
        <authorList>
            <consortium name="The Broad Institute Genomics Platform"/>
            <consortium name="The Broad Institute Genomic Center for Infectious Diseases"/>
            <person name="Earl A."/>
            <person name="Manson A."/>
            <person name="Schwartman J."/>
            <person name="Gilmore M."/>
            <person name="Abouelleil A."/>
            <person name="Cao P."/>
            <person name="Chapman S."/>
            <person name="Cusick C."/>
            <person name="Shea T."/>
            <person name="Young S."/>
            <person name="Neafsey D."/>
            <person name="Nusbaum C."/>
            <person name="Birren B."/>
        </authorList>
    </citation>
    <scope>NUCLEOTIDE SEQUENCE</scope>
    <source>
        <strain evidence="3">9D6_DIV0238</strain>
    </source>
</reference>
<feature type="compositionally biased region" description="Basic and acidic residues" evidence="1">
    <location>
        <begin position="7"/>
        <end position="27"/>
    </location>
</feature>
<gene>
    <name evidence="2" type="ORF">A5889_000635</name>
    <name evidence="3" type="ORF">A5889_003225</name>
</gene>
<reference evidence="2" key="1">
    <citation type="submission" date="2017-05" db="EMBL/GenBank/DDBJ databases">
        <title>The Genome Sequence of Enterococcus sp. 9D6_DIV0238.</title>
        <authorList>
            <consortium name="The Broad Institute Genomics Platform"/>
            <consortium name="The Broad Institute Genomic Center for Infectious Diseases"/>
            <person name="Earl A."/>
            <person name="Manson A."/>
            <person name="Schwartman J."/>
            <person name="Gilmore M."/>
            <person name="Abouelleil A."/>
            <person name="Cao P."/>
            <person name="Chapman S."/>
            <person name="Cusick C."/>
            <person name="Shea T."/>
            <person name="Young S."/>
            <person name="Neafsey D."/>
            <person name="Nusbaum C."/>
            <person name="Birren B."/>
        </authorList>
    </citation>
    <scope>NUCLEOTIDE SEQUENCE [LARGE SCALE GENOMIC DNA]</scope>
    <source>
        <strain evidence="2">9D6_DIV0238</strain>
    </source>
</reference>
<dbReference type="EMBL" id="NIBQ01000001">
    <property type="protein sequence ID" value="OUZ35160.1"/>
    <property type="molecule type" value="Genomic_DNA"/>
</dbReference>
<protein>
    <submittedName>
        <fullName evidence="2">Fumarate reductase flavoprotein subunit</fullName>
    </submittedName>
</protein>
<evidence type="ECO:0000313" key="4">
    <source>
        <dbReference type="Proteomes" id="UP000196151"/>
    </source>
</evidence>
<dbReference type="EMBL" id="CP147246">
    <property type="protein sequence ID" value="WYJ95677.1"/>
    <property type="molecule type" value="Genomic_DNA"/>
</dbReference>